<keyword evidence="2" id="KW-1185">Reference proteome</keyword>
<dbReference type="KEGG" id="atu:Atu3646"/>
<dbReference type="EMBL" id="AE007870">
    <property type="protein sequence ID" value="AAK89752.1"/>
    <property type="molecule type" value="Genomic_DNA"/>
</dbReference>
<evidence type="ECO:0000313" key="2">
    <source>
        <dbReference type="Proteomes" id="UP000000813"/>
    </source>
</evidence>
<evidence type="ECO:0000313" key="1">
    <source>
        <dbReference type="EMBL" id="AAK89752.1"/>
    </source>
</evidence>
<reference evidence="1 2" key="1">
    <citation type="journal article" date="2001" name="Science">
        <title>The genome of the natural genetic engineer Agrobacterium tumefaciens C58.</title>
        <authorList>
            <person name="Wood D.W."/>
            <person name="Setubal J.C."/>
            <person name="Kaul R."/>
            <person name="Monks D.E."/>
            <person name="Kitajima J.P."/>
            <person name="Okura V.K."/>
            <person name="Zhou Y."/>
            <person name="Chen L."/>
            <person name="Wood G.E."/>
            <person name="Almeida N.F.Jr."/>
            <person name="Woo L."/>
            <person name="Chen Y."/>
            <person name="Paulsen I.T."/>
            <person name="Eisen J.A."/>
            <person name="Karp P.D."/>
            <person name="Bovee D.Sr."/>
            <person name="Chapman P."/>
            <person name="Clendenning J."/>
            <person name="Deatherage G."/>
            <person name="Gillet W."/>
            <person name="Grant C."/>
            <person name="Kutyavin T."/>
            <person name="Levy R."/>
            <person name="Li M.J."/>
            <person name="McClelland E."/>
            <person name="Palmieri A."/>
            <person name="Raymond C."/>
            <person name="Rouse G."/>
            <person name="Saenphimmachak C."/>
            <person name="Wu Z."/>
            <person name="Romero P."/>
            <person name="Gordon D."/>
            <person name="Zhang S."/>
            <person name="Yoo H."/>
            <person name="Tao Y."/>
            <person name="Biddle P."/>
            <person name="Jung M."/>
            <person name="Krespan W."/>
            <person name="Perry M."/>
            <person name="Gordon-Kamm B."/>
            <person name="Liao L."/>
            <person name="Kim S."/>
            <person name="Hendrick C."/>
            <person name="Zhao Z.Y."/>
            <person name="Dolan M."/>
            <person name="Chumley F."/>
            <person name="Tingey S.V."/>
            <person name="Tomb J.F."/>
            <person name="Gordon M.P."/>
            <person name="Olson M.V."/>
            <person name="Nester E.W."/>
        </authorList>
    </citation>
    <scope>NUCLEOTIDE SEQUENCE [LARGE SCALE GENOMIC DNA]</scope>
    <source>
        <strain evidence="2">C58 / ATCC 33970</strain>
    </source>
</reference>
<dbReference type="Proteomes" id="UP000000813">
    <property type="component" value="Chromosome linear"/>
</dbReference>
<name>A9CFH5_AGRFC</name>
<dbReference type="HOGENOM" id="CLU_1821293_0_0_5"/>
<gene>
    <name evidence="1" type="ordered locus">Atu3646</name>
</gene>
<protein>
    <submittedName>
        <fullName evidence="1">Uncharacterized protein</fullName>
    </submittedName>
</protein>
<dbReference type="eggNOG" id="COG3692">
    <property type="taxonomic scope" value="Bacteria"/>
</dbReference>
<dbReference type="OrthoDB" id="7365622at2"/>
<reference evidence="1 2" key="2">
    <citation type="journal article" date="2001" name="Science">
        <title>Genome sequence of the plant pathogen and biotechnology agent Agrobacterium tumefaciens C58.</title>
        <authorList>
            <person name="Goodner B."/>
            <person name="Hinkle G."/>
            <person name="Gattung S."/>
            <person name="Miller N."/>
            <person name="Blanchard M."/>
            <person name="Qurollo B."/>
            <person name="Goldman B.S."/>
            <person name="Cao Y."/>
            <person name="Askenazi M."/>
            <person name="Halling C."/>
            <person name="Mullin L."/>
            <person name="Houmiel K."/>
            <person name="Gordon J."/>
            <person name="Vaudin M."/>
            <person name="Iartchouk O."/>
            <person name="Epp A."/>
            <person name="Liu F."/>
            <person name="Wollam C."/>
            <person name="Allinger M."/>
            <person name="Doughty D."/>
            <person name="Scott C."/>
            <person name="Lappas C."/>
            <person name="Markelz B."/>
            <person name="Flanagan C."/>
            <person name="Crowell C."/>
            <person name="Gurson J."/>
            <person name="Lomo C."/>
            <person name="Sear C."/>
            <person name="Strub G."/>
            <person name="Cielo C."/>
            <person name="Slater S."/>
        </authorList>
    </citation>
    <scope>NUCLEOTIDE SEQUENCE [LARGE SCALE GENOMIC DNA]</scope>
    <source>
        <strain evidence="2">C58 / ATCC 33970</strain>
    </source>
</reference>
<proteinExistence type="predicted"/>
<dbReference type="EnsemblBacteria" id="AAK89752">
    <property type="protein sequence ID" value="AAK89752"/>
    <property type="gene ID" value="Atu3646"/>
</dbReference>
<dbReference type="PIR" id="AD3005">
    <property type="entry name" value="AD3005"/>
</dbReference>
<dbReference type="BioCyc" id="AGRO:ATU3646-MONOMER"/>
<sequence>MVFVPITSNVPANCTRGKLPPYIHKLERSPAGDGRNAWAICNHVMTVRLSRLERFHGSDQSGNYRLKVPKISTSDFSAVLDCVANGIVVLRDRFKTHQEHAFAELREKHATEMKQIKAEHVTETQAAIEAYLEELTRPSAA</sequence>
<dbReference type="AlphaFoldDB" id="A9CFH5"/>
<accession>A9CFH5</accession>
<organism evidence="1 2">
    <name type="scientific">Agrobacterium fabrum (strain C58 / ATCC 33970)</name>
    <name type="common">Agrobacterium tumefaciens (strain C58)</name>
    <dbReference type="NCBI Taxonomy" id="176299"/>
    <lineage>
        <taxon>Bacteria</taxon>
        <taxon>Pseudomonadati</taxon>
        <taxon>Pseudomonadota</taxon>
        <taxon>Alphaproteobacteria</taxon>
        <taxon>Hyphomicrobiales</taxon>
        <taxon>Rhizobiaceae</taxon>
        <taxon>Rhizobium/Agrobacterium group</taxon>
        <taxon>Agrobacterium</taxon>
        <taxon>Agrobacterium tumefaciens complex</taxon>
    </lineage>
</organism>
<dbReference type="PIR" id="F98278">
    <property type="entry name" value="F98278"/>
</dbReference>